<comment type="caution">
    <text evidence="9">Lacks conserved residue(s) required for the propagation of feature annotation.</text>
</comment>
<dbReference type="InterPro" id="IPR023415">
    <property type="entry name" value="LDLR_class-A_CS"/>
</dbReference>
<feature type="domain" description="Apple" evidence="13">
    <location>
        <begin position="156"/>
        <end position="236"/>
    </location>
</feature>
<dbReference type="SUPFAM" id="SSF57424">
    <property type="entry name" value="LDL receptor-like module"/>
    <property type="match status" value="2"/>
</dbReference>
<dbReference type="OrthoDB" id="10012881at2759"/>
<sequence>MRLSAAHLWRWRDLWELLVNSHSDSSFVFRDPLDFITAVDQQNPAISSAVCFDSYSKRIGDFICRQLGSSKVAYAEKVSLTNRSVVNVLCGLRSCAVLTAQSCNDGVKLKCDTDDEIASSCPAGEVRCGDSQDCVDVEFLCDYETDCPNGWDEMNCPDWLRNFTKVGESELSDSIVEVWTHVPHPQVCAHRCLSSETFECVSFSYNVVARVCALARGVSSTSLRPKFNSTFYTRIFHPGRESISSRLSNGYLELRKGSSIWAGVCSINYTRSNERYVCEKFGYQSVRNVGAHLRGSHWSIECIRSSSCSLPDIHSCTQSLQCNQCGAGKFACASGECISVENVCDSRPDCATGDDEHHCEDIEWRIVIIAQTNRGRLEVRFDDVWQPVCADSLSDSHVPTLCKLIRSRNRTNVIADTTNELNPTMGWRIKCSESICRLDGQQNCRNSYARLQCSSENDAPTCGARYVDMVARDPRKHRYARVVGGFDAVPAAFPWTAALHMKSDHRLHCGASILSDRFLLTAAHCFDENSDATHYEVIVGDWDIIEEEGSEQILNISRIIKYPSYKDLFADDVALVEVNRSIRFGKFVQPICLPTTDFDYHPGRKCVVSGWGRLGEASSVDYPKILQAATIPILNRDECLESSEVYQSISSSAFCAGYLSGGIDTCQGDSGGPFACQIDGNRLLSAFTLFISELYYLAGVISWGDGCALRGRPGIYTMVVPYLSWIKRIVHSTAE</sequence>
<evidence type="ECO:0000256" key="2">
    <source>
        <dbReference type="ARBA" id="ARBA00022696"/>
    </source>
</evidence>
<feature type="disulfide bond" evidence="8">
    <location>
        <begin position="332"/>
        <end position="350"/>
    </location>
</feature>
<evidence type="ECO:0000313" key="15">
    <source>
        <dbReference type="Proteomes" id="UP000267096"/>
    </source>
</evidence>
<dbReference type="SMART" id="SM00020">
    <property type="entry name" value="Tryp_SPc"/>
    <property type="match status" value="1"/>
</dbReference>
<dbReference type="PRINTS" id="PR00722">
    <property type="entry name" value="CHYMOTRYPSIN"/>
</dbReference>
<reference evidence="14 15" key="2">
    <citation type="submission" date="2018-11" db="EMBL/GenBank/DDBJ databases">
        <authorList>
            <consortium name="Pathogen Informatics"/>
        </authorList>
    </citation>
    <scope>NUCLEOTIDE SEQUENCE [LARGE SCALE GENOMIC DNA]</scope>
</reference>
<dbReference type="InterPro" id="IPR003609">
    <property type="entry name" value="Pan_app"/>
</dbReference>
<evidence type="ECO:0000256" key="8">
    <source>
        <dbReference type="PROSITE-ProRule" id="PRU00124"/>
    </source>
</evidence>
<keyword evidence="6 9" id="KW-1015">Disulfide bond</keyword>
<evidence type="ECO:0000256" key="5">
    <source>
        <dbReference type="ARBA" id="ARBA00022825"/>
    </source>
</evidence>
<keyword evidence="7" id="KW-0325">Glycoprotein</keyword>
<dbReference type="GO" id="GO:0006508">
    <property type="term" value="P:proteolysis"/>
    <property type="evidence" value="ECO:0007669"/>
    <property type="project" value="UniProtKB-KW"/>
</dbReference>
<keyword evidence="15" id="KW-1185">Reference proteome</keyword>
<dbReference type="Pfam" id="PF00057">
    <property type="entry name" value="Ldl_recept_a"/>
    <property type="match status" value="2"/>
</dbReference>
<dbReference type="Gene3D" id="2.40.10.10">
    <property type="entry name" value="Trypsin-like serine proteases"/>
    <property type="match status" value="1"/>
</dbReference>
<evidence type="ECO:0000256" key="1">
    <source>
        <dbReference type="ARBA" id="ARBA00022670"/>
    </source>
</evidence>
<feature type="disulfide bond" evidence="8">
    <location>
        <begin position="141"/>
        <end position="156"/>
    </location>
</feature>
<dbReference type="PROSITE" id="PS50948">
    <property type="entry name" value="PAN"/>
    <property type="match status" value="1"/>
</dbReference>
<evidence type="ECO:0000259" key="13">
    <source>
        <dbReference type="PROSITE" id="PS50948"/>
    </source>
</evidence>
<evidence type="ECO:0000313" key="16">
    <source>
        <dbReference type="WBParaSite" id="ASIM_0001337701-mRNA-1"/>
    </source>
</evidence>
<dbReference type="PROSITE" id="PS00134">
    <property type="entry name" value="TRYPSIN_HIS"/>
    <property type="match status" value="1"/>
</dbReference>
<dbReference type="Pfam" id="PF00089">
    <property type="entry name" value="Trypsin"/>
    <property type="match status" value="1"/>
</dbReference>
<dbReference type="PANTHER" id="PTHR24252">
    <property type="entry name" value="ACROSIN-RELATED"/>
    <property type="match status" value="1"/>
</dbReference>
<dbReference type="CDD" id="cd00112">
    <property type="entry name" value="LDLa"/>
    <property type="match status" value="2"/>
</dbReference>
<dbReference type="PROSITE" id="PS50240">
    <property type="entry name" value="TRYPSIN_DOM"/>
    <property type="match status" value="1"/>
</dbReference>
<name>A0A0M3JY76_ANISI</name>
<reference evidence="16" key="1">
    <citation type="submission" date="2017-02" db="UniProtKB">
        <authorList>
            <consortium name="WormBaseParasite"/>
        </authorList>
    </citation>
    <scope>IDENTIFICATION</scope>
</reference>
<dbReference type="InterPro" id="IPR001254">
    <property type="entry name" value="Trypsin_dom"/>
</dbReference>
<keyword evidence="5 10" id="KW-0720">Serine protease</keyword>
<dbReference type="Gene3D" id="4.10.400.10">
    <property type="entry name" value="Low-density Lipoprotein Receptor"/>
    <property type="match status" value="2"/>
</dbReference>
<keyword evidence="4 10" id="KW-0378">Hydrolase</keyword>
<evidence type="ECO:0000259" key="11">
    <source>
        <dbReference type="PROSITE" id="PS50240"/>
    </source>
</evidence>
<feature type="domain" description="Peptidase S1" evidence="11">
    <location>
        <begin position="482"/>
        <end position="731"/>
    </location>
</feature>
<dbReference type="InterPro" id="IPR036055">
    <property type="entry name" value="LDL_receptor-like_sf"/>
</dbReference>
<keyword evidence="2" id="KW-0356">Hemostasis</keyword>
<feature type="domain" description="SRCR" evidence="12">
    <location>
        <begin position="364"/>
        <end position="463"/>
    </location>
</feature>
<dbReference type="InterPro" id="IPR036772">
    <property type="entry name" value="SRCR-like_dom_sf"/>
</dbReference>
<gene>
    <name evidence="14" type="ORF">ASIM_LOCUS12805</name>
</gene>
<protein>
    <submittedName>
        <fullName evidence="16">Acrosin (inferred by orthology to a human protein)</fullName>
    </submittedName>
</protein>
<dbReference type="GO" id="GO:0016020">
    <property type="term" value="C:membrane"/>
    <property type="evidence" value="ECO:0007669"/>
    <property type="project" value="InterPro"/>
</dbReference>
<dbReference type="GO" id="GO:0004252">
    <property type="term" value="F:serine-type endopeptidase activity"/>
    <property type="evidence" value="ECO:0007669"/>
    <property type="project" value="InterPro"/>
</dbReference>
<dbReference type="InterPro" id="IPR002172">
    <property type="entry name" value="LDrepeatLR_classA_rpt"/>
</dbReference>
<accession>A0A0M3JY76</accession>
<evidence type="ECO:0000256" key="9">
    <source>
        <dbReference type="PROSITE-ProRule" id="PRU00196"/>
    </source>
</evidence>
<dbReference type="InterPro" id="IPR043504">
    <property type="entry name" value="Peptidase_S1_PA_chymotrypsin"/>
</dbReference>
<evidence type="ECO:0000256" key="7">
    <source>
        <dbReference type="ARBA" id="ARBA00023180"/>
    </source>
</evidence>
<evidence type="ECO:0000256" key="10">
    <source>
        <dbReference type="RuleBase" id="RU363034"/>
    </source>
</evidence>
<dbReference type="PROSITE" id="PS00135">
    <property type="entry name" value="TRYPSIN_SER"/>
    <property type="match status" value="1"/>
</dbReference>
<organism evidence="16">
    <name type="scientific">Anisakis simplex</name>
    <name type="common">Herring worm</name>
    <dbReference type="NCBI Taxonomy" id="6269"/>
    <lineage>
        <taxon>Eukaryota</taxon>
        <taxon>Metazoa</taxon>
        <taxon>Ecdysozoa</taxon>
        <taxon>Nematoda</taxon>
        <taxon>Chromadorea</taxon>
        <taxon>Rhabditida</taxon>
        <taxon>Spirurina</taxon>
        <taxon>Ascaridomorpha</taxon>
        <taxon>Ascaridoidea</taxon>
        <taxon>Anisakidae</taxon>
        <taxon>Anisakis</taxon>
        <taxon>Anisakis simplex complex</taxon>
    </lineage>
</organism>
<feature type="disulfide bond" evidence="9">
    <location>
        <begin position="389"/>
        <end position="453"/>
    </location>
</feature>
<dbReference type="CDD" id="cd00190">
    <property type="entry name" value="Tryp_SPc"/>
    <property type="match status" value="1"/>
</dbReference>
<dbReference type="Gene3D" id="3.10.250.10">
    <property type="entry name" value="SRCR-like domain"/>
    <property type="match status" value="1"/>
</dbReference>
<dbReference type="InterPro" id="IPR018114">
    <property type="entry name" value="TRYPSIN_HIS"/>
</dbReference>
<dbReference type="WBParaSite" id="ASIM_0001337701-mRNA-1">
    <property type="protein sequence ID" value="ASIM_0001337701-mRNA-1"/>
    <property type="gene ID" value="ASIM_0001337701"/>
</dbReference>
<dbReference type="Proteomes" id="UP000267096">
    <property type="component" value="Unassembled WGS sequence"/>
</dbReference>
<dbReference type="SUPFAM" id="SSF57414">
    <property type="entry name" value="Hairpin loop containing domain-like"/>
    <property type="match status" value="1"/>
</dbReference>
<dbReference type="PROSITE" id="PS50287">
    <property type="entry name" value="SRCR_2"/>
    <property type="match status" value="2"/>
</dbReference>
<dbReference type="InterPro" id="IPR001190">
    <property type="entry name" value="SRCR"/>
</dbReference>
<dbReference type="InterPro" id="IPR001314">
    <property type="entry name" value="Peptidase_S1A"/>
</dbReference>
<evidence type="ECO:0000256" key="3">
    <source>
        <dbReference type="ARBA" id="ARBA00022737"/>
    </source>
</evidence>
<dbReference type="SUPFAM" id="SSF50494">
    <property type="entry name" value="Trypsin-like serine proteases"/>
    <property type="match status" value="1"/>
</dbReference>
<evidence type="ECO:0000259" key="12">
    <source>
        <dbReference type="PROSITE" id="PS50287"/>
    </source>
</evidence>
<feature type="disulfide bond" evidence="8">
    <location>
        <begin position="344"/>
        <end position="359"/>
    </location>
</feature>
<evidence type="ECO:0000313" key="14">
    <source>
        <dbReference type="EMBL" id="VDK48184.1"/>
    </source>
</evidence>
<evidence type="ECO:0000256" key="6">
    <source>
        <dbReference type="ARBA" id="ARBA00023157"/>
    </source>
</evidence>
<dbReference type="InterPro" id="IPR033116">
    <property type="entry name" value="TRYPSIN_SER"/>
</dbReference>
<feature type="domain" description="SRCR" evidence="12">
    <location>
        <begin position="233"/>
        <end position="345"/>
    </location>
</feature>
<dbReference type="PROSITE" id="PS01209">
    <property type="entry name" value="LDLRA_1"/>
    <property type="match status" value="2"/>
</dbReference>
<keyword evidence="1 10" id="KW-0645">Protease</keyword>
<dbReference type="FunFam" id="2.40.10.10:FF:000003">
    <property type="entry name" value="Transmembrane serine protease 3"/>
    <property type="match status" value="1"/>
</dbReference>
<dbReference type="Gene3D" id="3.50.4.10">
    <property type="entry name" value="Hepatocyte Growth Factor"/>
    <property type="match status" value="1"/>
</dbReference>
<keyword evidence="3" id="KW-0677">Repeat</keyword>
<feature type="disulfide bond" evidence="8">
    <location>
        <begin position="325"/>
        <end position="337"/>
    </location>
</feature>
<dbReference type="InterPro" id="IPR009003">
    <property type="entry name" value="Peptidase_S1_PA"/>
</dbReference>
<dbReference type="PANTHER" id="PTHR24252:SF10">
    <property type="entry name" value="SERINE PROTEASE 56"/>
    <property type="match status" value="1"/>
</dbReference>
<dbReference type="PROSITE" id="PS50068">
    <property type="entry name" value="LDLRA_2"/>
    <property type="match status" value="2"/>
</dbReference>
<dbReference type="GO" id="GO:0007599">
    <property type="term" value="P:hemostasis"/>
    <property type="evidence" value="ECO:0007669"/>
    <property type="project" value="UniProtKB-KW"/>
</dbReference>
<dbReference type="AlphaFoldDB" id="A0A0M3JY76"/>
<evidence type="ECO:0000256" key="4">
    <source>
        <dbReference type="ARBA" id="ARBA00022801"/>
    </source>
</evidence>
<dbReference type="SUPFAM" id="SSF56487">
    <property type="entry name" value="SRCR-like"/>
    <property type="match status" value="1"/>
</dbReference>
<dbReference type="SMART" id="SM00192">
    <property type="entry name" value="LDLa"/>
    <property type="match status" value="2"/>
</dbReference>
<dbReference type="EMBL" id="UYRR01031253">
    <property type="protein sequence ID" value="VDK48184.1"/>
    <property type="molecule type" value="Genomic_DNA"/>
</dbReference>
<proteinExistence type="predicted"/>